<feature type="domain" description="Thioredoxin" evidence="3">
    <location>
        <begin position="20"/>
        <end position="155"/>
    </location>
</feature>
<dbReference type="AlphaFoldDB" id="A0A934RF72"/>
<reference evidence="4" key="1">
    <citation type="submission" date="2021-01" db="EMBL/GenBank/DDBJ databases">
        <title>Modified the classification status of verrucomicrobia.</title>
        <authorList>
            <person name="Feng X."/>
        </authorList>
    </citation>
    <scope>NUCLEOTIDE SEQUENCE</scope>
    <source>
        <strain evidence="4">KCTC 22201</strain>
    </source>
</reference>
<accession>A0A934RF72</accession>
<dbReference type="PANTHER" id="PTHR43601:SF3">
    <property type="entry name" value="THIOREDOXIN, MITOCHONDRIAL"/>
    <property type="match status" value="1"/>
</dbReference>
<dbReference type="Pfam" id="PF00085">
    <property type="entry name" value="Thioredoxin"/>
    <property type="match status" value="1"/>
</dbReference>
<dbReference type="GO" id="GO:0045454">
    <property type="term" value="P:cell redox homeostasis"/>
    <property type="evidence" value="ECO:0007669"/>
    <property type="project" value="TreeGrafter"/>
</dbReference>
<dbReference type="CDD" id="cd02947">
    <property type="entry name" value="TRX_family"/>
    <property type="match status" value="1"/>
</dbReference>
<keyword evidence="1" id="KW-0676">Redox-active center</keyword>
<protein>
    <submittedName>
        <fullName evidence="4">Thioredoxin family protein</fullName>
    </submittedName>
</protein>
<dbReference type="InterPro" id="IPR036249">
    <property type="entry name" value="Thioredoxin-like_sf"/>
</dbReference>
<dbReference type="PANTHER" id="PTHR43601">
    <property type="entry name" value="THIOREDOXIN, MITOCHONDRIAL"/>
    <property type="match status" value="1"/>
</dbReference>
<dbReference type="SUPFAM" id="SSF52833">
    <property type="entry name" value="Thioredoxin-like"/>
    <property type="match status" value="1"/>
</dbReference>
<feature type="region of interest" description="Disordered" evidence="2">
    <location>
        <begin position="154"/>
        <end position="185"/>
    </location>
</feature>
<evidence type="ECO:0000256" key="2">
    <source>
        <dbReference type="SAM" id="MobiDB-lite"/>
    </source>
</evidence>
<dbReference type="Proteomes" id="UP000658278">
    <property type="component" value="Unassembled WGS sequence"/>
</dbReference>
<proteinExistence type="predicted"/>
<evidence type="ECO:0000259" key="3">
    <source>
        <dbReference type="PROSITE" id="PS51352"/>
    </source>
</evidence>
<dbReference type="InterPro" id="IPR017937">
    <property type="entry name" value="Thioredoxin_CS"/>
</dbReference>
<feature type="compositionally biased region" description="Basic and acidic residues" evidence="2">
    <location>
        <begin position="169"/>
        <end position="185"/>
    </location>
</feature>
<gene>
    <name evidence="4" type="ORF">JIN81_15930</name>
</gene>
<sequence>MNSKRILLCLCGLVPAVLLLVQCDKIPKFGEAGGTTVNDSGEQVRDIEATDFDSFTAIKGKLVVVDFHADWCGPCKTLGPKLKTISAEFGDDVVVGKINVDDAKNLASRLGVSGIPDVRLFRDGSQVDRFVGDIPGTLIRSKFQAQVTLLEMAEKRSEDPDAEAPAEEPIQRMNKDWMPEGLEKR</sequence>
<dbReference type="PROSITE" id="PS51352">
    <property type="entry name" value="THIOREDOXIN_2"/>
    <property type="match status" value="1"/>
</dbReference>
<keyword evidence="5" id="KW-1185">Reference proteome</keyword>
<dbReference type="RefSeq" id="WP_200282152.1">
    <property type="nucleotide sequence ID" value="NZ_JAENII010000014.1"/>
</dbReference>
<name>A0A934RF72_9BACT</name>
<evidence type="ECO:0000313" key="5">
    <source>
        <dbReference type="Proteomes" id="UP000658278"/>
    </source>
</evidence>
<comment type="caution">
    <text evidence="4">The sequence shown here is derived from an EMBL/GenBank/DDBJ whole genome shotgun (WGS) entry which is preliminary data.</text>
</comment>
<evidence type="ECO:0000313" key="4">
    <source>
        <dbReference type="EMBL" id="MBK1828523.1"/>
    </source>
</evidence>
<dbReference type="PROSITE" id="PS00194">
    <property type="entry name" value="THIOREDOXIN_1"/>
    <property type="match status" value="1"/>
</dbReference>
<dbReference type="Gene3D" id="3.40.30.10">
    <property type="entry name" value="Glutaredoxin"/>
    <property type="match status" value="1"/>
</dbReference>
<dbReference type="InterPro" id="IPR013766">
    <property type="entry name" value="Thioredoxin_domain"/>
</dbReference>
<evidence type="ECO:0000256" key="1">
    <source>
        <dbReference type="ARBA" id="ARBA00023284"/>
    </source>
</evidence>
<dbReference type="PRINTS" id="PR00421">
    <property type="entry name" value="THIOREDOXIN"/>
</dbReference>
<dbReference type="EMBL" id="JAENII010000014">
    <property type="protein sequence ID" value="MBK1828523.1"/>
    <property type="molecule type" value="Genomic_DNA"/>
</dbReference>
<organism evidence="4 5">
    <name type="scientific">Haloferula rosea</name>
    <dbReference type="NCBI Taxonomy" id="490093"/>
    <lineage>
        <taxon>Bacteria</taxon>
        <taxon>Pseudomonadati</taxon>
        <taxon>Verrucomicrobiota</taxon>
        <taxon>Verrucomicrobiia</taxon>
        <taxon>Verrucomicrobiales</taxon>
        <taxon>Verrucomicrobiaceae</taxon>
        <taxon>Haloferula</taxon>
    </lineage>
</organism>